<name>A0A0D6JH98_9HYPH</name>
<dbReference type="AlphaFoldDB" id="A0A0D6JH98"/>
<evidence type="ECO:0000313" key="2">
    <source>
        <dbReference type="Proteomes" id="UP000033187"/>
    </source>
</evidence>
<accession>A0A0D6JH98</accession>
<protein>
    <recommendedName>
        <fullName evidence="3">Sel1 repeat family protein</fullName>
    </recommendedName>
</protein>
<organism evidence="1 2">
    <name type="scientific">Candidatus Filomicrobium marinum</name>
    <dbReference type="NCBI Taxonomy" id="1608628"/>
    <lineage>
        <taxon>Bacteria</taxon>
        <taxon>Pseudomonadati</taxon>
        <taxon>Pseudomonadota</taxon>
        <taxon>Alphaproteobacteria</taxon>
        <taxon>Hyphomicrobiales</taxon>
        <taxon>Hyphomicrobiaceae</taxon>
        <taxon>Filomicrobium</taxon>
    </lineage>
</organism>
<dbReference type="InterPro" id="IPR011990">
    <property type="entry name" value="TPR-like_helical_dom_sf"/>
</dbReference>
<dbReference type="RefSeq" id="WP_052743916.1">
    <property type="nucleotide sequence ID" value="NZ_LN829118.1"/>
</dbReference>
<dbReference type="KEGG" id="fil:BN1229_v1_3189"/>
<evidence type="ECO:0000313" key="1">
    <source>
        <dbReference type="EMBL" id="CPR20715.1"/>
    </source>
</evidence>
<dbReference type="EMBL" id="LN829119">
    <property type="protein sequence ID" value="CPR20715.1"/>
    <property type="molecule type" value="Genomic_DNA"/>
</dbReference>
<dbReference type="KEGG" id="fiy:BN1229_v1_2734"/>
<dbReference type="Proteomes" id="UP000033187">
    <property type="component" value="Chromosome 1"/>
</dbReference>
<evidence type="ECO:0008006" key="3">
    <source>
        <dbReference type="Google" id="ProtNLM"/>
    </source>
</evidence>
<proteinExistence type="predicted"/>
<keyword evidence="2" id="KW-1185">Reference proteome</keyword>
<sequence>MLREEIYFEDISTDAIALVSIGWEAETPDYFARGLRYSSGRNIDLIQAHKWFNIAALRGNREARIYRSEVAMEMTRSEIAEAQRQARAWLARQ</sequence>
<reference evidence="2" key="1">
    <citation type="submission" date="2015-02" db="EMBL/GenBank/DDBJ databases">
        <authorList>
            <person name="Chooi Y.-H."/>
        </authorList>
    </citation>
    <scope>NUCLEOTIDE SEQUENCE [LARGE SCALE GENOMIC DNA]</scope>
    <source>
        <strain evidence="2">strain Y</strain>
    </source>
</reference>
<dbReference type="Gene3D" id="1.25.40.10">
    <property type="entry name" value="Tetratricopeptide repeat domain"/>
    <property type="match status" value="1"/>
</dbReference>
<gene>
    <name evidence="1" type="ORF">YBN1229_v1_2734</name>
</gene>